<dbReference type="Pfam" id="PF18962">
    <property type="entry name" value="Por_Secre_tail"/>
    <property type="match status" value="1"/>
</dbReference>
<dbReference type="AlphaFoldDB" id="A0A2S0RGN7"/>
<evidence type="ECO:0000313" key="5">
    <source>
        <dbReference type="Proteomes" id="UP000244193"/>
    </source>
</evidence>
<evidence type="ECO:0000313" key="4">
    <source>
        <dbReference type="EMBL" id="AWA30785.1"/>
    </source>
</evidence>
<dbReference type="EMBL" id="CP028811">
    <property type="protein sequence ID" value="AWA30785.1"/>
    <property type="molecule type" value="Genomic_DNA"/>
</dbReference>
<dbReference type="NCBIfam" id="TIGR04183">
    <property type="entry name" value="Por_Secre_tail"/>
    <property type="match status" value="1"/>
</dbReference>
<keyword evidence="1 2" id="KW-0732">Signal</keyword>
<evidence type="ECO:0000256" key="1">
    <source>
        <dbReference type="ARBA" id="ARBA00022729"/>
    </source>
</evidence>
<feature type="chain" id="PRO_5015740273" description="Secretion system C-terminal sorting domain-containing protein" evidence="2">
    <location>
        <begin position="20"/>
        <end position="551"/>
    </location>
</feature>
<feature type="signal peptide" evidence="2">
    <location>
        <begin position="1"/>
        <end position="19"/>
    </location>
</feature>
<accession>A0A2S0RGN7</accession>
<organism evidence="4 5">
    <name type="scientific">Flavobacterium magnum</name>
    <dbReference type="NCBI Taxonomy" id="2162713"/>
    <lineage>
        <taxon>Bacteria</taxon>
        <taxon>Pseudomonadati</taxon>
        <taxon>Bacteroidota</taxon>
        <taxon>Flavobacteriia</taxon>
        <taxon>Flavobacteriales</taxon>
        <taxon>Flavobacteriaceae</taxon>
        <taxon>Flavobacterium</taxon>
    </lineage>
</organism>
<feature type="domain" description="Secretion system C-terminal sorting" evidence="3">
    <location>
        <begin position="481"/>
        <end position="548"/>
    </location>
</feature>
<reference evidence="4 5" key="1">
    <citation type="submission" date="2018-04" db="EMBL/GenBank/DDBJ databases">
        <title>Genome sequencing of Flavobacterium sp. HYN0048.</title>
        <authorList>
            <person name="Yi H."/>
            <person name="Baek C."/>
        </authorList>
    </citation>
    <scope>NUCLEOTIDE SEQUENCE [LARGE SCALE GENOMIC DNA]</scope>
    <source>
        <strain evidence="4 5">HYN0048</strain>
    </source>
</reference>
<sequence length="551" mass="59153">MKHIVTLALILAGFATPQAQIVQVKDISTGFGTESGNPRELFDYNGTLFFRAANGQVSSQIGLWKSDGTENGTVIVKDVDYSTQAYFGNGYNFTPFNGALYFTGGTTSFNNGTVNVELWKTDGTTDGTVRVKDLHPGLGSSNPNLLTILNPTTMLFQANDGTGGMELWKTDGTSDGTVNITDFQGNGNTISWMNKLGSEVIMGQNLYYMGIVFPLGNEIYKTNGDVGNNTFVKELNGDIINGVDKYAVNALGTIFFIGNNGSTGWELFKTDGTAAGTVLVKDIKPGSQSSGIPYQIVTLGNNIYFATNTNDSRLWKSDGTAAGTVAIPLPPGVVASNTYSYVTSANGLVYFYANEGTTWDLYATNGTVTTKLLDCNASSASLLSFASEKCFVEYNGFVYFAVDSDGDGKKEFWRTNGTAAGTVLVAGLFTPFVNPQSVSYITVSNNKIFFAGTLNDGNELMMFDPSTLDTDQAPDADALTVYPNPSNGSMRVSYNFTGPAAFAVFDLLGKEVSRGAVNGNEIKTDLNNGMYVLKINYQDVTYTRKIVIVNQ</sequence>
<protein>
    <recommendedName>
        <fullName evidence="3">Secretion system C-terminal sorting domain-containing protein</fullName>
    </recommendedName>
</protein>
<dbReference type="InterPro" id="IPR026444">
    <property type="entry name" value="Secre_tail"/>
</dbReference>
<gene>
    <name evidence="4" type="ORF">HYN48_12235</name>
</gene>
<dbReference type="KEGG" id="fmg:HYN48_12235"/>
<keyword evidence="5" id="KW-1185">Reference proteome</keyword>
<dbReference type="OrthoDB" id="1489153at2"/>
<evidence type="ECO:0000256" key="2">
    <source>
        <dbReference type="SAM" id="SignalP"/>
    </source>
</evidence>
<dbReference type="Proteomes" id="UP000244193">
    <property type="component" value="Chromosome"/>
</dbReference>
<proteinExistence type="predicted"/>
<dbReference type="RefSeq" id="WP_108372109.1">
    <property type="nucleotide sequence ID" value="NZ_CP028811.1"/>
</dbReference>
<name>A0A2S0RGN7_9FLAO</name>
<evidence type="ECO:0000259" key="3">
    <source>
        <dbReference type="Pfam" id="PF18962"/>
    </source>
</evidence>